<accession>A0ABV7XAF4</accession>
<dbReference type="GO" id="GO:0016740">
    <property type="term" value="F:transferase activity"/>
    <property type="evidence" value="ECO:0007669"/>
    <property type="project" value="UniProtKB-KW"/>
</dbReference>
<reference evidence="3" key="1">
    <citation type="journal article" date="2019" name="Int. J. Syst. Evol. Microbiol.">
        <title>The Global Catalogue of Microorganisms (GCM) 10K type strain sequencing project: providing services to taxonomists for standard genome sequencing and annotation.</title>
        <authorList>
            <consortium name="The Broad Institute Genomics Platform"/>
            <consortium name="The Broad Institute Genome Sequencing Center for Infectious Disease"/>
            <person name="Wu L."/>
            <person name="Ma J."/>
        </authorList>
    </citation>
    <scope>NUCLEOTIDE SEQUENCE [LARGE SCALE GENOMIC DNA]</scope>
    <source>
        <strain evidence="3">KCTC 42644</strain>
    </source>
</reference>
<dbReference type="InterPro" id="IPR003673">
    <property type="entry name" value="CoA-Trfase_fam_III"/>
</dbReference>
<dbReference type="InterPro" id="IPR023606">
    <property type="entry name" value="CoA-Trfase_III_dom_1_sf"/>
</dbReference>
<organism evidence="2 3">
    <name type="scientific">Sphingoaurantiacus capsulatus</name>
    <dbReference type="NCBI Taxonomy" id="1771310"/>
    <lineage>
        <taxon>Bacteria</taxon>
        <taxon>Pseudomonadati</taxon>
        <taxon>Pseudomonadota</taxon>
        <taxon>Alphaproteobacteria</taxon>
        <taxon>Sphingomonadales</taxon>
        <taxon>Sphingosinicellaceae</taxon>
        <taxon>Sphingoaurantiacus</taxon>
    </lineage>
</organism>
<dbReference type="InterPro" id="IPR050509">
    <property type="entry name" value="CoA-transferase_III"/>
</dbReference>
<dbReference type="Pfam" id="PF02515">
    <property type="entry name" value="CoA_transf_3"/>
    <property type="match status" value="1"/>
</dbReference>
<evidence type="ECO:0000313" key="3">
    <source>
        <dbReference type="Proteomes" id="UP001595615"/>
    </source>
</evidence>
<dbReference type="InterPro" id="IPR044855">
    <property type="entry name" value="CoA-Trfase_III_dom3_sf"/>
</dbReference>
<protein>
    <submittedName>
        <fullName evidence="2">CaiB/BaiF CoA transferase family protein</fullName>
    </submittedName>
</protein>
<dbReference type="PANTHER" id="PTHR48228">
    <property type="entry name" value="SUCCINYL-COA--D-CITRAMALATE COA-TRANSFERASE"/>
    <property type="match status" value="1"/>
</dbReference>
<evidence type="ECO:0000256" key="1">
    <source>
        <dbReference type="SAM" id="MobiDB-lite"/>
    </source>
</evidence>
<keyword evidence="3" id="KW-1185">Reference proteome</keyword>
<proteinExistence type="predicted"/>
<feature type="region of interest" description="Disordered" evidence="1">
    <location>
        <begin position="339"/>
        <end position="367"/>
    </location>
</feature>
<dbReference type="PANTHER" id="PTHR48228:SF5">
    <property type="entry name" value="ALPHA-METHYLACYL-COA RACEMASE"/>
    <property type="match status" value="1"/>
</dbReference>
<dbReference type="SUPFAM" id="SSF89796">
    <property type="entry name" value="CoA-transferase family III (CaiB/BaiF)"/>
    <property type="match status" value="1"/>
</dbReference>
<evidence type="ECO:0000313" key="2">
    <source>
        <dbReference type="EMBL" id="MFC3712896.1"/>
    </source>
</evidence>
<dbReference type="Proteomes" id="UP001595615">
    <property type="component" value="Unassembled WGS sequence"/>
</dbReference>
<dbReference type="RefSeq" id="WP_380860679.1">
    <property type="nucleotide sequence ID" value="NZ_JBHRXV010000009.1"/>
</dbReference>
<dbReference type="Gene3D" id="3.30.1540.10">
    <property type="entry name" value="formyl-coa transferase, domain 3"/>
    <property type="match status" value="1"/>
</dbReference>
<name>A0ABV7XAF4_9SPHN</name>
<dbReference type="Gene3D" id="3.40.50.10540">
    <property type="entry name" value="Crotonobetainyl-coa:carnitine coa-transferase, domain 1"/>
    <property type="match status" value="1"/>
</dbReference>
<keyword evidence="2" id="KW-0808">Transferase</keyword>
<comment type="caution">
    <text evidence="2">The sequence shown here is derived from an EMBL/GenBank/DDBJ whole genome shotgun (WGS) entry which is preliminary data.</text>
</comment>
<sequence length="367" mass="38456">MNDNHSPAGPLVGVRVLELAGLGPTPFAAMMLADLGASVLRIDRTGGPAVSAGDSRLDTLNRSRPSLALDLKSPEAMATIAALVARADVLIEGYRPGVAERLGLGPDALHAINQRLVYARMTGWGQTGPLALKAGHDINYLALTGGLHMIGPGDRPPPPPLNLVGDFGGGGMFAVTGILAALVERATSGKGQVIDCAMVDGATTLLAQAYAWRDMNFWTDDRGENLLDGGAYFYRCYETADGGYLAVGAIEPQFHSAFIEGLGLDPADFDGQMDRRHWAARAARIAEVVRSRTRDDWVAAFDPFDACVSPVLTPAEAPAYHANAARDVFIGGAPAAAPRFDRTPGRTGKPTLSGEGGANALGEWGVD</sequence>
<dbReference type="EMBL" id="JBHRXV010000009">
    <property type="protein sequence ID" value="MFC3712896.1"/>
    <property type="molecule type" value="Genomic_DNA"/>
</dbReference>
<gene>
    <name evidence="2" type="ORF">ACFOMD_09960</name>
</gene>